<evidence type="ECO:0000313" key="1">
    <source>
        <dbReference type="EMBL" id="KKN23247.1"/>
    </source>
</evidence>
<dbReference type="EMBL" id="LAZR01002991">
    <property type="protein sequence ID" value="KKN23247.1"/>
    <property type="molecule type" value="Genomic_DNA"/>
</dbReference>
<accession>A0A0F9PFH8</accession>
<gene>
    <name evidence="1" type="ORF">LCGC14_0906920</name>
</gene>
<comment type="caution">
    <text evidence="1">The sequence shown here is derived from an EMBL/GenBank/DDBJ whole genome shotgun (WGS) entry which is preliminary data.</text>
</comment>
<organism evidence="1">
    <name type="scientific">marine sediment metagenome</name>
    <dbReference type="NCBI Taxonomy" id="412755"/>
    <lineage>
        <taxon>unclassified sequences</taxon>
        <taxon>metagenomes</taxon>
        <taxon>ecological metagenomes</taxon>
    </lineage>
</organism>
<reference evidence="1" key="1">
    <citation type="journal article" date="2015" name="Nature">
        <title>Complex archaea that bridge the gap between prokaryotes and eukaryotes.</title>
        <authorList>
            <person name="Spang A."/>
            <person name="Saw J.H."/>
            <person name="Jorgensen S.L."/>
            <person name="Zaremba-Niedzwiedzka K."/>
            <person name="Martijn J."/>
            <person name="Lind A.E."/>
            <person name="van Eijk R."/>
            <person name="Schleper C."/>
            <person name="Guy L."/>
            <person name="Ettema T.J."/>
        </authorList>
    </citation>
    <scope>NUCLEOTIDE SEQUENCE</scope>
</reference>
<proteinExistence type="predicted"/>
<name>A0A0F9PFH8_9ZZZZ</name>
<dbReference type="AlphaFoldDB" id="A0A0F9PFH8"/>
<protein>
    <submittedName>
        <fullName evidence="1">Uncharacterized protein</fullName>
    </submittedName>
</protein>
<sequence>MNYNETMDHLTNDIVEQEQCSRTKAHQVLADALNARAIRSQILFRIAHRKCCFTDCASKE</sequence>